<evidence type="ECO:0000256" key="7">
    <source>
        <dbReference type="ARBA" id="ARBA00024739"/>
    </source>
</evidence>
<keyword evidence="5" id="KW-0805">Transcription regulation</keyword>
<evidence type="ECO:0000256" key="3">
    <source>
        <dbReference type="ARBA" id="ARBA00022491"/>
    </source>
</evidence>
<name>A0ABT1WKX4_9BURK</name>
<gene>
    <name evidence="11" type="primary">flgM</name>
    <name evidence="11" type="ORF">NQT62_13085</name>
</gene>
<dbReference type="NCBIfam" id="TIGR03824">
    <property type="entry name" value="FlgM_jcvi"/>
    <property type="match status" value="1"/>
</dbReference>
<evidence type="ECO:0000256" key="2">
    <source>
        <dbReference type="ARBA" id="ARBA00017823"/>
    </source>
</evidence>
<evidence type="ECO:0000256" key="5">
    <source>
        <dbReference type="ARBA" id="ARBA00023015"/>
    </source>
</evidence>
<reference evidence="11 12" key="1">
    <citation type="submission" date="2022-07" db="EMBL/GenBank/DDBJ databases">
        <authorList>
            <person name="Xamxidin M."/>
            <person name="Wu M."/>
        </authorList>
    </citation>
    <scope>NUCLEOTIDE SEQUENCE [LARGE SCALE GENOMIC DNA]</scope>
    <source>
        <strain evidence="11 12">NBRC 111650</strain>
    </source>
</reference>
<evidence type="ECO:0000256" key="6">
    <source>
        <dbReference type="ARBA" id="ARBA00023163"/>
    </source>
</evidence>
<evidence type="ECO:0000256" key="9">
    <source>
        <dbReference type="SAM" id="MobiDB-lite"/>
    </source>
</evidence>
<organism evidence="11 12">
    <name type="scientific">Limnobacter humi</name>
    <dbReference type="NCBI Taxonomy" id="1778671"/>
    <lineage>
        <taxon>Bacteria</taxon>
        <taxon>Pseudomonadati</taxon>
        <taxon>Pseudomonadota</taxon>
        <taxon>Betaproteobacteria</taxon>
        <taxon>Burkholderiales</taxon>
        <taxon>Burkholderiaceae</taxon>
        <taxon>Limnobacter</taxon>
    </lineage>
</organism>
<evidence type="ECO:0000256" key="4">
    <source>
        <dbReference type="ARBA" id="ARBA00022795"/>
    </source>
</evidence>
<sequence>MKINGKFEPGTVDKLAKPQGGAKASKTDSVDSSASESAVTKLSGQFDGIKGAEAPFDAKRVAEIQQAIREGKFEVNAEAVASKVIESARELLGQK</sequence>
<keyword evidence="3" id="KW-0678">Repressor</keyword>
<dbReference type="Pfam" id="PF04316">
    <property type="entry name" value="FlgM"/>
    <property type="match status" value="1"/>
</dbReference>
<evidence type="ECO:0000259" key="10">
    <source>
        <dbReference type="Pfam" id="PF04316"/>
    </source>
</evidence>
<feature type="domain" description="Anti-sigma-28 factor FlgM C-terminal" evidence="10">
    <location>
        <begin position="49"/>
        <end position="85"/>
    </location>
</feature>
<proteinExistence type="inferred from homology"/>
<keyword evidence="12" id="KW-1185">Reference proteome</keyword>
<evidence type="ECO:0000313" key="11">
    <source>
        <dbReference type="EMBL" id="MCQ8897369.1"/>
    </source>
</evidence>
<comment type="similarity">
    <text evidence="1">Belongs to the FlgM family.</text>
</comment>
<comment type="function">
    <text evidence="7">Responsible for the coupling of flagellin expression to flagellar assembly by preventing expression of the flagellin genes when a component of the middle class of proteins is defective. It negatively regulates flagellar genes by inhibiting the activity of FliA by directly binding to FliA.</text>
</comment>
<evidence type="ECO:0000256" key="1">
    <source>
        <dbReference type="ARBA" id="ARBA00005322"/>
    </source>
</evidence>
<keyword evidence="11" id="KW-0966">Cell projection</keyword>
<dbReference type="InterPro" id="IPR007412">
    <property type="entry name" value="FlgM"/>
</dbReference>
<protein>
    <recommendedName>
        <fullName evidence="2">Negative regulator of flagellin synthesis</fullName>
    </recommendedName>
    <alternativeName>
        <fullName evidence="8">Anti-sigma-28 factor</fullName>
    </alternativeName>
</protein>
<keyword evidence="6" id="KW-0804">Transcription</keyword>
<feature type="region of interest" description="Disordered" evidence="9">
    <location>
        <begin position="1"/>
        <end position="37"/>
    </location>
</feature>
<dbReference type="RefSeq" id="WP_256765163.1">
    <property type="nucleotide sequence ID" value="NZ_JANIGO010000004.1"/>
</dbReference>
<keyword evidence="11" id="KW-0282">Flagellum</keyword>
<dbReference type="EMBL" id="JANIGO010000004">
    <property type="protein sequence ID" value="MCQ8897369.1"/>
    <property type="molecule type" value="Genomic_DNA"/>
</dbReference>
<keyword evidence="4" id="KW-1005">Bacterial flagellum biogenesis</keyword>
<comment type="caution">
    <text evidence="11">The sequence shown here is derived from an EMBL/GenBank/DDBJ whole genome shotgun (WGS) entry which is preliminary data.</text>
</comment>
<dbReference type="InterPro" id="IPR031316">
    <property type="entry name" value="FlgM_C"/>
</dbReference>
<evidence type="ECO:0000256" key="8">
    <source>
        <dbReference type="ARBA" id="ARBA00030117"/>
    </source>
</evidence>
<dbReference type="InterPro" id="IPR035890">
    <property type="entry name" value="Anti-sigma-28_factor_FlgM_sf"/>
</dbReference>
<keyword evidence="11" id="KW-0969">Cilium</keyword>
<evidence type="ECO:0000313" key="12">
    <source>
        <dbReference type="Proteomes" id="UP001204142"/>
    </source>
</evidence>
<dbReference type="Proteomes" id="UP001204142">
    <property type="component" value="Unassembled WGS sequence"/>
</dbReference>
<accession>A0ABT1WKX4</accession>
<dbReference type="SUPFAM" id="SSF101498">
    <property type="entry name" value="Anti-sigma factor FlgM"/>
    <property type="match status" value="1"/>
</dbReference>